<proteinExistence type="predicted"/>
<feature type="compositionally biased region" description="Polar residues" evidence="1">
    <location>
        <begin position="18"/>
        <end position="40"/>
    </location>
</feature>
<evidence type="ECO:0008006" key="4">
    <source>
        <dbReference type="Google" id="ProtNLM"/>
    </source>
</evidence>
<dbReference type="PANTHER" id="PTHR33022">
    <property type="entry name" value="DUF1985 DOMAIN-CONTAINING PROTEIN"/>
    <property type="match status" value="1"/>
</dbReference>
<evidence type="ECO:0000313" key="3">
    <source>
        <dbReference type="Proteomes" id="UP000823775"/>
    </source>
</evidence>
<comment type="caution">
    <text evidence="2">The sequence shown here is derived from an EMBL/GenBank/DDBJ whole genome shotgun (WGS) entry which is preliminary data.</text>
</comment>
<gene>
    <name evidence="2" type="ORF">HAX54_033641</name>
</gene>
<dbReference type="Gene3D" id="3.40.395.10">
    <property type="entry name" value="Adenoviral Proteinase, Chain A"/>
    <property type="match status" value="1"/>
</dbReference>
<protein>
    <recommendedName>
        <fullName evidence="4">Ulp1 protease family, C-terminal catalytic domain containing protein</fullName>
    </recommendedName>
</protein>
<name>A0ABS8SDJ7_DATST</name>
<evidence type="ECO:0000313" key="2">
    <source>
        <dbReference type="EMBL" id="MCD7456936.1"/>
    </source>
</evidence>
<dbReference type="Proteomes" id="UP000823775">
    <property type="component" value="Unassembled WGS sequence"/>
</dbReference>
<feature type="region of interest" description="Disordered" evidence="1">
    <location>
        <begin position="18"/>
        <end position="47"/>
    </location>
</feature>
<sequence>MDVQPIITTTKCKEKVVLSTSPSKNRIKQQTTASPRSMGSQPHHVVNPSIKKMSSIQPMKYASPKKKVKDEFDNIRKLINDKFNSLMDVVRVDHEDEKVIIYFSNIQSAGHDAIVKSKIAKLSKLLPIYLSTTDFYKEKGITSSTHRRNCGIFVAAYVEFLSGGEGIPNSSIDVELMRNRYASILWDYATKKLEAESMIDDKTPPKKIKPVVEFSSNYRIVLS</sequence>
<dbReference type="PANTHER" id="PTHR33022:SF21">
    <property type="entry name" value="UBIQUITIN-LIKE PROTEASE FAMILY PROFILE DOMAIN-CONTAINING PROTEIN"/>
    <property type="match status" value="1"/>
</dbReference>
<evidence type="ECO:0000256" key="1">
    <source>
        <dbReference type="SAM" id="MobiDB-lite"/>
    </source>
</evidence>
<reference evidence="2 3" key="1">
    <citation type="journal article" date="2021" name="BMC Genomics">
        <title>Datura genome reveals duplications of psychoactive alkaloid biosynthetic genes and high mutation rate following tissue culture.</title>
        <authorList>
            <person name="Rajewski A."/>
            <person name="Carter-House D."/>
            <person name="Stajich J."/>
            <person name="Litt A."/>
        </authorList>
    </citation>
    <scope>NUCLEOTIDE SEQUENCE [LARGE SCALE GENOMIC DNA]</scope>
    <source>
        <strain evidence="2">AR-01</strain>
    </source>
</reference>
<dbReference type="EMBL" id="JACEIK010000431">
    <property type="protein sequence ID" value="MCD7456936.1"/>
    <property type="molecule type" value="Genomic_DNA"/>
</dbReference>
<organism evidence="2 3">
    <name type="scientific">Datura stramonium</name>
    <name type="common">Jimsonweed</name>
    <name type="synonym">Common thornapple</name>
    <dbReference type="NCBI Taxonomy" id="4076"/>
    <lineage>
        <taxon>Eukaryota</taxon>
        <taxon>Viridiplantae</taxon>
        <taxon>Streptophyta</taxon>
        <taxon>Embryophyta</taxon>
        <taxon>Tracheophyta</taxon>
        <taxon>Spermatophyta</taxon>
        <taxon>Magnoliopsida</taxon>
        <taxon>eudicotyledons</taxon>
        <taxon>Gunneridae</taxon>
        <taxon>Pentapetalae</taxon>
        <taxon>asterids</taxon>
        <taxon>lamiids</taxon>
        <taxon>Solanales</taxon>
        <taxon>Solanaceae</taxon>
        <taxon>Solanoideae</taxon>
        <taxon>Datureae</taxon>
        <taxon>Datura</taxon>
    </lineage>
</organism>
<accession>A0ABS8SDJ7</accession>
<keyword evidence="3" id="KW-1185">Reference proteome</keyword>